<dbReference type="Proteomes" id="UP000663825">
    <property type="component" value="Unassembled WGS sequence"/>
</dbReference>
<feature type="non-terminal residue" evidence="1">
    <location>
        <position position="1"/>
    </location>
</feature>
<comment type="caution">
    <text evidence="1">The sequence shown here is derived from an EMBL/GenBank/DDBJ whole genome shotgun (WGS) entry which is preliminary data.</text>
</comment>
<proteinExistence type="predicted"/>
<dbReference type="Gene3D" id="3.40.20.10">
    <property type="entry name" value="Severin"/>
    <property type="match status" value="1"/>
</dbReference>
<dbReference type="AlphaFoldDB" id="A0A817NS95"/>
<accession>A0A817NS95</accession>
<organism evidence="1 2">
    <name type="scientific">Rotaria socialis</name>
    <dbReference type="NCBI Taxonomy" id="392032"/>
    <lineage>
        <taxon>Eukaryota</taxon>
        <taxon>Metazoa</taxon>
        <taxon>Spiralia</taxon>
        <taxon>Gnathifera</taxon>
        <taxon>Rotifera</taxon>
        <taxon>Eurotatoria</taxon>
        <taxon>Bdelloidea</taxon>
        <taxon>Philodinida</taxon>
        <taxon>Philodinidae</taxon>
        <taxon>Rotaria</taxon>
    </lineage>
</organism>
<dbReference type="OrthoDB" id="49016at2759"/>
<reference evidence="1" key="1">
    <citation type="submission" date="2021-02" db="EMBL/GenBank/DDBJ databases">
        <authorList>
            <person name="Nowell W R."/>
        </authorList>
    </citation>
    <scope>NUCLEOTIDE SEQUENCE</scope>
</reference>
<evidence type="ECO:0000313" key="1">
    <source>
        <dbReference type="EMBL" id="CAF3116455.1"/>
    </source>
</evidence>
<dbReference type="InterPro" id="IPR029006">
    <property type="entry name" value="ADF-H/Gelsolin-like_dom_sf"/>
</dbReference>
<sequence>MQSVFNVQTFSALPFDSYSLPDLENQLSSKIHNFLTYLIQSRPNGTAIHIM</sequence>
<dbReference type="EMBL" id="CAJNXB010000950">
    <property type="protein sequence ID" value="CAF3116455.1"/>
    <property type="molecule type" value="Genomic_DNA"/>
</dbReference>
<gene>
    <name evidence="1" type="ORF">TIS948_LOCUS7750</name>
</gene>
<feature type="non-terminal residue" evidence="1">
    <location>
        <position position="51"/>
    </location>
</feature>
<evidence type="ECO:0000313" key="2">
    <source>
        <dbReference type="Proteomes" id="UP000663825"/>
    </source>
</evidence>
<protein>
    <submittedName>
        <fullName evidence="1">Uncharacterized protein</fullName>
    </submittedName>
</protein>
<name>A0A817NS95_9BILA</name>